<keyword evidence="4" id="KW-1185">Reference proteome</keyword>
<name>A0A2U8QV91_9FLAO</name>
<evidence type="ECO:0000256" key="1">
    <source>
        <dbReference type="SAM" id="SignalP"/>
    </source>
</evidence>
<organism evidence="3 4">
    <name type="scientific">Flavobacterium sediminis</name>
    <dbReference type="NCBI Taxonomy" id="2201181"/>
    <lineage>
        <taxon>Bacteria</taxon>
        <taxon>Pseudomonadati</taxon>
        <taxon>Bacteroidota</taxon>
        <taxon>Flavobacteriia</taxon>
        <taxon>Flavobacteriales</taxon>
        <taxon>Flavobacteriaceae</taxon>
        <taxon>Flavobacterium</taxon>
    </lineage>
</organism>
<evidence type="ECO:0000313" key="3">
    <source>
        <dbReference type="EMBL" id="AWM14043.1"/>
    </source>
</evidence>
<gene>
    <name evidence="3" type="ORF">DI487_09370</name>
</gene>
<sequence>MFSKNTFLLFFYLISGFLFAQKETEKAPPFNIKTVCFVKNNAVSVPFFKLGESFELQFDDLYANEADYYYTITQYNYDWTPSNLVKAEYLQGLDNQRIMTYLNSYNTLQSYSHYTQVFPNRYNQITKTGNYILKIFNDEEELVFSRKFVIYEDKTSVIGEVRRARDFEGMNSKQNIEIAIDYGEQILQNPIQNVRICIFQNANWSTMISNIKPQYTLGTQLIYKYNKETQFWGGNEFYTFDTSNIRITNNSVARVTSGDNIYNSILYTAVPRRNNVYTYFPDFNGNFYIKNASAVDDNTIESDYSWVYFSLDQPELFSNEAIYINGMFNNYELDDENKMDFNPKTNRYEKALYLKQGYVNYQYVIADATKKINFADAIDGNFYLTENSYTILVYYRNNTDRYDRVIGIATINSENIRN</sequence>
<proteinExistence type="predicted"/>
<feature type="chain" id="PRO_5015955198" evidence="1">
    <location>
        <begin position="21"/>
        <end position="418"/>
    </location>
</feature>
<feature type="domain" description="Type 9 secretion system plug protein N-terminal" evidence="2">
    <location>
        <begin position="32"/>
        <end position="152"/>
    </location>
</feature>
<accession>A0A2U8QV91</accession>
<protein>
    <submittedName>
        <fullName evidence="3">DUF5103 domain-containing protein</fullName>
    </submittedName>
</protein>
<reference evidence="3 4" key="1">
    <citation type="submission" date="2018-05" db="EMBL/GenBank/DDBJ databases">
        <title>Flavobacterium sp. MEBiC07310.</title>
        <authorList>
            <person name="Baek K."/>
        </authorList>
    </citation>
    <scope>NUCLEOTIDE SEQUENCE [LARGE SCALE GENOMIC DNA]</scope>
    <source>
        <strain evidence="3 4">MEBiC07310</strain>
    </source>
</reference>
<dbReference type="AlphaFoldDB" id="A0A2U8QV91"/>
<dbReference type="Proteomes" id="UP000245429">
    <property type="component" value="Chromosome"/>
</dbReference>
<dbReference type="Pfam" id="PF17116">
    <property type="entry name" value="T9SS_plug_1st"/>
    <property type="match status" value="1"/>
</dbReference>
<evidence type="ECO:0000259" key="2">
    <source>
        <dbReference type="Pfam" id="PF17116"/>
    </source>
</evidence>
<dbReference type="RefSeq" id="WP_109569410.1">
    <property type="nucleotide sequence ID" value="NZ_CP029463.1"/>
</dbReference>
<dbReference type="OrthoDB" id="1522602at2"/>
<dbReference type="KEGG" id="fse:DI487_09370"/>
<dbReference type="EMBL" id="CP029463">
    <property type="protein sequence ID" value="AWM14043.1"/>
    <property type="molecule type" value="Genomic_DNA"/>
</dbReference>
<keyword evidence="1" id="KW-0732">Signal</keyword>
<evidence type="ECO:0000313" key="4">
    <source>
        <dbReference type="Proteomes" id="UP000245429"/>
    </source>
</evidence>
<feature type="signal peptide" evidence="1">
    <location>
        <begin position="1"/>
        <end position="20"/>
    </location>
</feature>
<dbReference type="InterPro" id="IPR031345">
    <property type="entry name" value="T9SS_Plug_N"/>
</dbReference>